<protein>
    <submittedName>
        <fullName evidence="2">Uncharacterized protein</fullName>
    </submittedName>
</protein>
<evidence type="ECO:0000313" key="2">
    <source>
        <dbReference type="EMBL" id="MBR7829290.1"/>
    </source>
</evidence>
<dbReference type="AlphaFoldDB" id="A0A941II61"/>
<accession>A0A941II61</accession>
<comment type="caution">
    <text evidence="2">The sequence shown here is derived from an EMBL/GenBank/DDBJ whole genome shotgun (WGS) entry which is preliminary data.</text>
</comment>
<dbReference type="RefSeq" id="WP_212520424.1">
    <property type="nucleotide sequence ID" value="NZ_JAGSOH010000080.1"/>
</dbReference>
<dbReference type="Proteomes" id="UP000676325">
    <property type="component" value="Unassembled WGS sequence"/>
</dbReference>
<reference evidence="2" key="1">
    <citation type="submission" date="2021-04" db="EMBL/GenBank/DDBJ databases">
        <title>Genome based classification of Actinospica acidithermotolerans sp. nov., an actinobacterium isolated from an Indonesian hot spring.</title>
        <authorList>
            <person name="Kusuma A.B."/>
            <person name="Putra K.E."/>
            <person name="Nafisah S."/>
            <person name="Loh J."/>
            <person name="Nouioui I."/>
            <person name="Goodfellow M."/>
        </authorList>
    </citation>
    <scope>NUCLEOTIDE SEQUENCE</scope>
    <source>
        <strain evidence="2">MGRD01-02</strain>
    </source>
</reference>
<proteinExistence type="predicted"/>
<feature type="compositionally biased region" description="Low complexity" evidence="1">
    <location>
        <begin position="72"/>
        <end position="82"/>
    </location>
</feature>
<evidence type="ECO:0000256" key="1">
    <source>
        <dbReference type="SAM" id="MobiDB-lite"/>
    </source>
</evidence>
<evidence type="ECO:0000313" key="3">
    <source>
        <dbReference type="Proteomes" id="UP000676325"/>
    </source>
</evidence>
<organism evidence="2 3">
    <name type="scientific">Actinospica acidithermotolerans</name>
    <dbReference type="NCBI Taxonomy" id="2828514"/>
    <lineage>
        <taxon>Bacteria</taxon>
        <taxon>Bacillati</taxon>
        <taxon>Actinomycetota</taxon>
        <taxon>Actinomycetes</taxon>
        <taxon>Catenulisporales</taxon>
        <taxon>Actinospicaceae</taxon>
        <taxon>Actinospica</taxon>
    </lineage>
</organism>
<feature type="compositionally biased region" description="Basic and acidic residues" evidence="1">
    <location>
        <begin position="1"/>
        <end position="14"/>
    </location>
</feature>
<gene>
    <name evidence="2" type="ORF">KDK95_23485</name>
</gene>
<feature type="compositionally biased region" description="Basic and acidic residues" evidence="1">
    <location>
        <begin position="22"/>
        <end position="64"/>
    </location>
</feature>
<sequence>MNTHHVDTDHEARKKGVPRSTVEGEARRTAAEDPSDQVKDVLKDAKENEEAASAPRDRDRREGDGAAEPEGDAAAPSAPTEG</sequence>
<name>A0A941II61_9ACTN</name>
<feature type="region of interest" description="Disordered" evidence="1">
    <location>
        <begin position="1"/>
        <end position="82"/>
    </location>
</feature>
<dbReference type="EMBL" id="JAGSOH010000080">
    <property type="protein sequence ID" value="MBR7829290.1"/>
    <property type="molecule type" value="Genomic_DNA"/>
</dbReference>
<keyword evidence="3" id="KW-1185">Reference proteome</keyword>